<dbReference type="OrthoDB" id="8360028at2"/>
<proteinExistence type="predicted"/>
<sequence length="132" mass="13817">MTSPSQSFKSFGGRLFEVTDATLAQQVGWAYPGGIVPIDPATVVASHPPLVYDVLPGLAGVAQLLDQGALARNPSGEYLIRRKIRFPGGMYGANSVRFLLLRGVPVPDGELGHSCIVSEETGEAIPGTAGCH</sequence>
<organism evidence="1 2">
    <name type="scientific">Siculibacillus lacustris</name>
    <dbReference type="NCBI Taxonomy" id="1549641"/>
    <lineage>
        <taxon>Bacteria</taxon>
        <taxon>Pseudomonadati</taxon>
        <taxon>Pseudomonadota</taxon>
        <taxon>Alphaproteobacteria</taxon>
        <taxon>Hyphomicrobiales</taxon>
        <taxon>Ancalomicrobiaceae</taxon>
        <taxon>Siculibacillus</taxon>
    </lineage>
</organism>
<dbReference type="Proteomes" id="UP000292781">
    <property type="component" value="Unassembled WGS sequence"/>
</dbReference>
<evidence type="ECO:0000313" key="2">
    <source>
        <dbReference type="Proteomes" id="UP000292781"/>
    </source>
</evidence>
<name>A0A4Q9VGE3_9HYPH</name>
<evidence type="ECO:0000313" key="1">
    <source>
        <dbReference type="EMBL" id="TBW34080.1"/>
    </source>
</evidence>
<gene>
    <name evidence="1" type="ORF">EYW49_18970</name>
</gene>
<reference evidence="1 2" key="1">
    <citation type="submission" date="2019-02" db="EMBL/GenBank/DDBJ databases">
        <title>Siculibacillus lacustris gen. nov., sp. nov., a new rosette-forming bacterium isolated from a freshwater crater lake (Lake St. Ana, Romania).</title>
        <authorList>
            <person name="Felfoldi T."/>
            <person name="Marton Z."/>
            <person name="Szabo A."/>
            <person name="Mentes A."/>
            <person name="Boka K."/>
            <person name="Marialigeti K."/>
            <person name="Mathe I."/>
            <person name="Koncz M."/>
            <person name="Schumann P."/>
            <person name="Toth E."/>
        </authorList>
    </citation>
    <scope>NUCLEOTIDE SEQUENCE [LARGE SCALE GENOMIC DNA]</scope>
    <source>
        <strain evidence="1 2">SA-279</strain>
    </source>
</reference>
<accession>A0A4Q9VGE3</accession>
<dbReference type="AlphaFoldDB" id="A0A4Q9VGE3"/>
<keyword evidence="2" id="KW-1185">Reference proteome</keyword>
<dbReference type="RefSeq" id="WP_131311204.1">
    <property type="nucleotide sequence ID" value="NZ_SJFN01000036.1"/>
</dbReference>
<dbReference type="EMBL" id="SJFN01000036">
    <property type="protein sequence ID" value="TBW34080.1"/>
    <property type="molecule type" value="Genomic_DNA"/>
</dbReference>
<comment type="caution">
    <text evidence="1">The sequence shown here is derived from an EMBL/GenBank/DDBJ whole genome shotgun (WGS) entry which is preliminary data.</text>
</comment>
<protein>
    <submittedName>
        <fullName evidence="1">Uncharacterized protein</fullName>
    </submittedName>
</protein>